<gene>
    <name evidence="1" type="ORF">PQR01_15590</name>
</gene>
<evidence type="ECO:0000313" key="2">
    <source>
        <dbReference type="Proteomes" id="UP001629235"/>
    </source>
</evidence>
<name>A0ACC7NBM6_9BURK</name>
<reference evidence="1 2" key="1">
    <citation type="journal article" date="2024" name="Chem. Sci.">
        <title>Discovery of megapolipeptins by genome mining of a Burkholderiales bacteria collection.</title>
        <authorList>
            <person name="Paulo B.S."/>
            <person name="Recchia M.J.J."/>
            <person name="Lee S."/>
            <person name="Fergusson C.H."/>
            <person name="Romanowski S.B."/>
            <person name="Hernandez A."/>
            <person name="Krull N."/>
            <person name="Liu D.Y."/>
            <person name="Cavanagh H."/>
            <person name="Bos A."/>
            <person name="Gray C.A."/>
            <person name="Murphy B.T."/>
            <person name="Linington R.G."/>
            <person name="Eustaquio A.S."/>
        </authorList>
    </citation>
    <scope>NUCLEOTIDE SEQUENCE [LARGE SCALE GENOMIC DNA]</scope>
    <source>
        <strain evidence="1 2">RL18-126-BIB-B</strain>
    </source>
</reference>
<dbReference type="EMBL" id="JAQQDW010000027">
    <property type="protein sequence ID" value="MFM0104862.1"/>
    <property type="molecule type" value="Genomic_DNA"/>
</dbReference>
<organism evidence="1 2">
    <name type="scientific">Paraburkholderia rhynchosiae</name>
    <dbReference type="NCBI Taxonomy" id="487049"/>
    <lineage>
        <taxon>Bacteria</taxon>
        <taxon>Pseudomonadati</taxon>
        <taxon>Pseudomonadota</taxon>
        <taxon>Betaproteobacteria</taxon>
        <taxon>Burkholderiales</taxon>
        <taxon>Burkholderiaceae</taxon>
        <taxon>Paraburkholderia</taxon>
    </lineage>
</organism>
<protein>
    <submittedName>
        <fullName evidence="1">Uncharacterized protein</fullName>
    </submittedName>
</protein>
<sequence length="113" mass="12349">MDTFDFNTGMHVGYDPKADRREERAPMPTPRSGHGGAVWRDKFFCMGGEGTRRVFGQTEAYDPRSDAWEAYATMLTPRHGMGAAMIADSIHVARGGPMNGGAFQSSVHEVLVA</sequence>
<accession>A0ACC7NBM6</accession>
<keyword evidence="2" id="KW-1185">Reference proteome</keyword>
<proteinExistence type="predicted"/>
<comment type="caution">
    <text evidence="1">The sequence shown here is derived from an EMBL/GenBank/DDBJ whole genome shotgun (WGS) entry which is preliminary data.</text>
</comment>
<evidence type="ECO:0000313" key="1">
    <source>
        <dbReference type="EMBL" id="MFM0104862.1"/>
    </source>
</evidence>
<dbReference type="Proteomes" id="UP001629235">
    <property type="component" value="Unassembled WGS sequence"/>
</dbReference>